<gene>
    <name evidence="5" type="ORF">MicloDRAFT_00068950</name>
</gene>
<dbReference type="SUPFAM" id="SSF53448">
    <property type="entry name" value="Nucleotide-diphospho-sugar transferases"/>
    <property type="match status" value="1"/>
</dbReference>
<reference evidence="5 6" key="1">
    <citation type="submission" date="2012-02" db="EMBL/GenBank/DDBJ databases">
        <title>Improved High-Quality Draft sequence of Microvirga sp. WSM3557.</title>
        <authorList>
            <consortium name="US DOE Joint Genome Institute"/>
            <person name="Lucas S."/>
            <person name="Han J."/>
            <person name="Lapidus A."/>
            <person name="Cheng J.-F."/>
            <person name="Goodwin L."/>
            <person name="Pitluck S."/>
            <person name="Peters L."/>
            <person name="Zhang X."/>
            <person name="Detter J.C."/>
            <person name="Han C."/>
            <person name="Tapia R."/>
            <person name="Land M."/>
            <person name="Hauser L."/>
            <person name="Kyrpides N."/>
            <person name="Ivanova N."/>
            <person name="Pagani I."/>
            <person name="Brau L."/>
            <person name="Yates R."/>
            <person name="O'Hara G."/>
            <person name="Rui T."/>
            <person name="Howieson J."/>
            <person name="Reeve W."/>
            <person name="Woyke T."/>
        </authorList>
    </citation>
    <scope>NUCLEOTIDE SEQUENCE [LARGE SCALE GENOMIC DNA]</scope>
    <source>
        <strain evidence="5 6">WSM3557</strain>
    </source>
</reference>
<dbReference type="HOGENOM" id="CLU_023845_9_1_5"/>
<evidence type="ECO:0000256" key="3">
    <source>
        <dbReference type="ARBA" id="ARBA00022679"/>
    </source>
</evidence>
<dbReference type="InterPro" id="IPR006446">
    <property type="entry name" value="RhaTrfase"/>
</dbReference>
<feature type="domain" description="Glycosyltransferase 2-like" evidence="4">
    <location>
        <begin position="48"/>
        <end position="146"/>
    </location>
</feature>
<evidence type="ECO:0000256" key="1">
    <source>
        <dbReference type="ARBA" id="ARBA00006739"/>
    </source>
</evidence>
<dbReference type="NCBIfam" id="TIGR01556">
    <property type="entry name" value="rhamnosyltran"/>
    <property type="match status" value="1"/>
</dbReference>
<evidence type="ECO:0000313" key="5">
    <source>
        <dbReference type="EMBL" id="EIM26161.1"/>
    </source>
</evidence>
<name>I4YQB9_9HYPH</name>
<dbReference type="InterPro" id="IPR001173">
    <property type="entry name" value="Glyco_trans_2-like"/>
</dbReference>
<dbReference type="PATRIC" id="fig|864069.3.peg.7369"/>
<dbReference type="eggNOG" id="COG1216">
    <property type="taxonomic scope" value="Bacteria"/>
</dbReference>
<accession>I4YQB9</accession>
<evidence type="ECO:0000256" key="2">
    <source>
        <dbReference type="ARBA" id="ARBA00022676"/>
    </source>
</evidence>
<keyword evidence="3 5" id="KW-0808">Transferase</keyword>
<sequence>MAARQDMGHRPGRLAVLRTIPKLARLSTSLYYARLIQGASMRILAVAVTYNPEIALLAQVLESVSPQVQGLVIVDNGSTNAGEIRHVATRYNGQLIEIEGNIGIAAAQNKGIARARDDGFTHVLLLDQDTVLASGMVRDLADNLAALTHRSERVAAIGPAYFELNSRRQTRAYRADGLRVSRLSLAAETRPIASDFIIASGSLVPLSVLEAVGSFKEDLFIDLVDVEWCFRARAAGYRSYLSPTAAVEHRLGSGTVRVGSREVAVHVPVRNYYWVRNALWLARQPYTPLAWRLYFISRSLAFLATYPVLADKRALRLRLILRGIRDSLASRLGPLNG</sequence>
<keyword evidence="2" id="KW-0328">Glycosyltransferase</keyword>
<keyword evidence="6" id="KW-1185">Reference proteome</keyword>
<dbReference type="STRING" id="864069.MicloDRAFT_00068950"/>
<dbReference type="GO" id="GO:0016757">
    <property type="term" value="F:glycosyltransferase activity"/>
    <property type="evidence" value="ECO:0007669"/>
    <property type="project" value="UniProtKB-KW"/>
</dbReference>
<proteinExistence type="inferred from homology"/>
<evidence type="ECO:0000259" key="4">
    <source>
        <dbReference type="Pfam" id="PF00535"/>
    </source>
</evidence>
<dbReference type="PANTHER" id="PTHR43179">
    <property type="entry name" value="RHAMNOSYLTRANSFERASE WBBL"/>
    <property type="match status" value="1"/>
</dbReference>
<dbReference type="PANTHER" id="PTHR43179:SF12">
    <property type="entry name" value="GALACTOFURANOSYLTRANSFERASE GLFT2"/>
    <property type="match status" value="1"/>
</dbReference>
<protein>
    <submittedName>
        <fullName evidence="5">L-rhamnosyltransferase</fullName>
    </submittedName>
</protein>
<dbReference type="OrthoDB" id="9771846at2"/>
<dbReference type="RefSeq" id="WP_009764848.1">
    <property type="nucleotide sequence ID" value="NZ_CP141048.1"/>
</dbReference>
<comment type="similarity">
    <text evidence="1">Belongs to the glycosyltransferase 2 family.</text>
</comment>
<dbReference type="Pfam" id="PF00535">
    <property type="entry name" value="Glycos_transf_2"/>
    <property type="match status" value="1"/>
</dbReference>
<dbReference type="Gene3D" id="3.90.550.10">
    <property type="entry name" value="Spore Coat Polysaccharide Biosynthesis Protein SpsA, Chain A"/>
    <property type="match status" value="1"/>
</dbReference>
<dbReference type="InterPro" id="IPR029044">
    <property type="entry name" value="Nucleotide-diphossugar_trans"/>
</dbReference>
<dbReference type="CDD" id="cd02526">
    <property type="entry name" value="GT2_RfbF_like"/>
    <property type="match status" value="1"/>
</dbReference>
<evidence type="ECO:0000313" key="6">
    <source>
        <dbReference type="Proteomes" id="UP000003947"/>
    </source>
</evidence>
<dbReference type="Proteomes" id="UP000003947">
    <property type="component" value="Unassembled WGS sequence"/>
</dbReference>
<dbReference type="EMBL" id="JH660647">
    <property type="protein sequence ID" value="EIM26161.1"/>
    <property type="molecule type" value="Genomic_DNA"/>
</dbReference>
<organism evidence="5 6">
    <name type="scientific">Microvirga lotononidis</name>
    <dbReference type="NCBI Taxonomy" id="864069"/>
    <lineage>
        <taxon>Bacteria</taxon>
        <taxon>Pseudomonadati</taxon>
        <taxon>Pseudomonadota</taxon>
        <taxon>Alphaproteobacteria</taxon>
        <taxon>Hyphomicrobiales</taxon>
        <taxon>Methylobacteriaceae</taxon>
        <taxon>Microvirga</taxon>
    </lineage>
</organism>
<dbReference type="AlphaFoldDB" id="I4YQB9"/>